<sequence>METPGIVDLPEKVLVGLRINTTLAEDSAPALWGQFMPRRKHIANSIGQELYSVEVYPEGYFLETPQPSAVFEKWAAVEVAAHQEVTGFDTLMVPAGKYAVFVHKGPSHEFYKTAQYIFGVWLPTSGFVLDHRPHFEVMGPKYLGHLHPDSEEEIWVPVREALSL</sequence>
<dbReference type="Proteomes" id="UP000464214">
    <property type="component" value="Chromosome"/>
</dbReference>
<dbReference type="EMBL" id="CP047897">
    <property type="protein sequence ID" value="QHL88462.1"/>
    <property type="molecule type" value="Genomic_DNA"/>
</dbReference>
<evidence type="ECO:0000259" key="1">
    <source>
        <dbReference type="SMART" id="SM00871"/>
    </source>
</evidence>
<dbReference type="KEGG" id="nib:GU926_13870"/>
<keyword evidence="3" id="KW-1185">Reference proteome</keyword>
<evidence type="ECO:0000313" key="3">
    <source>
        <dbReference type="Proteomes" id="UP000464214"/>
    </source>
</evidence>
<dbReference type="RefSeq" id="WP_160692889.1">
    <property type="nucleotide sequence ID" value="NZ_CP047897.1"/>
</dbReference>
<gene>
    <name evidence="2" type="ORF">GU926_13870</name>
</gene>
<protein>
    <submittedName>
        <fullName evidence="2">GyrI-like domain-containing protein</fullName>
    </submittedName>
</protein>
<dbReference type="Pfam" id="PF06445">
    <property type="entry name" value="GyrI-like"/>
    <property type="match status" value="1"/>
</dbReference>
<dbReference type="SUPFAM" id="SSF55136">
    <property type="entry name" value="Probable bacterial effector-binding domain"/>
    <property type="match status" value="1"/>
</dbReference>
<accession>A0A6P1P248</accession>
<evidence type="ECO:0000313" key="2">
    <source>
        <dbReference type="EMBL" id="QHL88462.1"/>
    </source>
</evidence>
<dbReference type="PANTHER" id="PTHR36444:SF2">
    <property type="entry name" value="TRANSCRIPTIONAL REGULATOR PROTEIN YOBU-RELATED"/>
    <property type="match status" value="1"/>
</dbReference>
<dbReference type="AlphaFoldDB" id="A0A6P1P248"/>
<proteinExistence type="predicted"/>
<feature type="domain" description="AraC effector-binding" evidence="1">
    <location>
        <begin position="2"/>
        <end position="159"/>
    </location>
</feature>
<organism evidence="2 3">
    <name type="scientific">Nibribacter ruber</name>
    <dbReference type="NCBI Taxonomy" id="2698458"/>
    <lineage>
        <taxon>Bacteria</taxon>
        <taxon>Pseudomonadati</taxon>
        <taxon>Bacteroidota</taxon>
        <taxon>Cytophagia</taxon>
        <taxon>Cytophagales</taxon>
        <taxon>Hymenobacteraceae</taxon>
        <taxon>Nibribacter</taxon>
    </lineage>
</organism>
<dbReference type="InterPro" id="IPR029442">
    <property type="entry name" value="GyrI-like"/>
</dbReference>
<dbReference type="SMART" id="SM00871">
    <property type="entry name" value="AraC_E_bind"/>
    <property type="match status" value="1"/>
</dbReference>
<dbReference type="PANTHER" id="PTHR36444">
    <property type="entry name" value="TRANSCRIPTIONAL REGULATOR PROTEIN YOBU-RELATED"/>
    <property type="match status" value="1"/>
</dbReference>
<reference evidence="2 3" key="1">
    <citation type="submission" date="2020-01" db="EMBL/GenBank/DDBJ databases">
        <authorList>
            <person name="Kim M."/>
        </authorList>
    </citation>
    <scope>NUCLEOTIDE SEQUENCE [LARGE SCALE GENOMIC DNA]</scope>
    <source>
        <strain evidence="2 3">BT10</strain>
    </source>
</reference>
<dbReference type="InterPro" id="IPR011256">
    <property type="entry name" value="Reg_factor_effector_dom_sf"/>
</dbReference>
<name>A0A6P1P248_9BACT</name>
<dbReference type="Gene3D" id="3.20.80.10">
    <property type="entry name" value="Regulatory factor, effector binding domain"/>
    <property type="match status" value="1"/>
</dbReference>
<dbReference type="InterPro" id="IPR010499">
    <property type="entry name" value="AraC_E-bd"/>
</dbReference>
<dbReference type="InterPro" id="IPR053182">
    <property type="entry name" value="YobU-like_regulator"/>
</dbReference>